<protein>
    <submittedName>
        <fullName evidence="1">Uncharacterized protein</fullName>
    </submittedName>
</protein>
<organism evidence="1 2">
    <name type="scientific">Potamilus streckersoni</name>
    <dbReference type="NCBI Taxonomy" id="2493646"/>
    <lineage>
        <taxon>Eukaryota</taxon>
        <taxon>Metazoa</taxon>
        <taxon>Spiralia</taxon>
        <taxon>Lophotrochozoa</taxon>
        <taxon>Mollusca</taxon>
        <taxon>Bivalvia</taxon>
        <taxon>Autobranchia</taxon>
        <taxon>Heteroconchia</taxon>
        <taxon>Palaeoheterodonta</taxon>
        <taxon>Unionida</taxon>
        <taxon>Unionoidea</taxon>
        <taxon>Unionidae</taxon>
        <taxon>Ambleminae</taxon>
        <taxon>Lampsilini</taxon>
        <taxon>Potamilus</taxon>
    </lineage>
</organism>
<dbReference type="EMBL" id="JAEAOA010002303">
    <property type="protein sequence ID" value="KAK3600203.1"/>
    <property type="molecule type" value="Genomic_DNA"/>
</dbReference>
<proteinExistence type="predicted"/>
<gene>
    <name evidence="1" type="ORF">CHS0354_039310</name>
</gene>
<dbReference type="AlphaFoldDB" id="A0AAE0SYZ7"/>
<reference evidence="1" key="1">
    <citation type="journal article" date="2021" name="Genome Biol. Evol.">
        <title>A High-Quality Reference Genome for a Parasitic Bivalve with Doubly Uniparental Inheritance (Bivalvia: Unionida).</title>
        <authorList>
            <person name="Smith C.H."/>
        </authorList>
    </citation>
    <scope>NUCLEOTIDE SEQUENCE</scope>
    <source>
        <strain evidence="1">CHS0354</strain>
    </source>
</reference>
<evidence type="ECO:0000313" key="2">
    <source>
        <dbReference type="Proteomes" id="UP001195483"/>
    </source>
</evidence>
<reference evidence="1" key="3">
    <citation type="submission" date="2023-05" db="EMBL/GenBank/DDBJ databases">
        <authorList>
            <person name="Smith C.H."/>
        </authorList>
    </citation>
    <scope>NUCLEOTIDE SEQUENCE</scope>
    <source>
        <strain evidence="1">CHS0354</strain>
        <tissue evidence="1">Mantle</tissue>
    </source>
</reference>
<reference evidence="1" key="2">
    <citation type="journal article" date="2021" name="Genome Biol. Evol.">
        <title>Developing a high-quality reference genome for a parasitic bivalve with doubly uniparental inheritance (Bivalvia: Unionida).</title>
        <authorList>
            <person name="Smith C.H."/>
        </authorList>
    </citation>
    <scope>NUCLEOTIDE SEQUENCE</scope>
    <source>
        <strain evidence="1">CHS0354</strain>
        <tissue evidence="1">Mantle</tissue>
    </source>
</reference>
<comment type="caution">
    <text evidence="1">The sequence shown here is derived from an EMBL/GenBank/DDBJ whole genome shotgun (WGS) entry which is preliminary data.</text>
</comment>
<name>A0AAE0SYZ7_9BIVA</name>
<evidence type="ECO:0000313" key="1">
    <source>
        <dbReference type="EMBL" id="KAK3600203.1"/>
    </source>
</evidence>
<dbReference type="Proteomes" id="UP001195483">
    <property type="component" value="Unassembled WGS sequence"/>
</dbReference>
<accession>A0AAE0SYZ7</accession>
<sequence>MANSICSSRVVRVSSVSAETNNDVENDDVQELNQAGKYWTIVSNAKGEMSTAIETDAELQRETLLDVPNEVTKNSESDESIRSDDIYVSQEIVGYFNPITSGMIKFDDYIHPIHSNSLNTYFPTEVSDSQIYNMNMSLNREMKSVSI</sequence>
<keyword evidence="2" id="KW-1185">Reference proteome</keyword>